<sequence>MNQQYFPQHGQTMRPLQGVLPGTASRPPQGMTASSLGGPSPVMPTGTASRPPQVVSGNALTSDSFFGDDVFSATHTATKQEPSLPTYSATSGIQAPIKSGSLDSLLKAVNTPTSSSIVSGSSGAQARGPVKSSSLNSLQSAFTMQPLGGQPQQTQSLQSSGPQVSASSSASLVSPGISAGVGKSSENTQLSWPKMKPDRHSEVQ</sequence>
<protein>
    <submittedName>
        <fullName evidence="2">Uncharacterized protein</fullName>
    </submittedName>
</protein>
<organism evidence="2 3">
    <name type="scientific">Salix suchowensis</name>
    <dbReference type="NCBI Taxonomy" id="1278906"/>
    <lineage>
        <taxon>Eukaryota</taxon>
        <taxon>Viridiplantae</taxon>
        <taxon>Streptophyta</taxon>
        <taxon>Embryophyta</taxon>
        <taxon>Tracheophyta</taxon>
        <taxon>Spermatophyta</taxon>
        <taxon>Magnoliopsida</taxon>
        <taxon>eudicotyledons</taxon>
        <taxon>Gunneridae</taxon>
        <taxon>Pentapetalae</taxon>
        <taxon>rosids</taxon>
        <taxon>fabids</taxon>
        <taxon>Malpighiales</taxon>
        <taxon>Salicaceae</taxon>
        <taxon>Saliceae</taxon>
        <taxon>Salix</taxon>
    </lineage>
</organism>
<accession>A0ABQ9BYX2</accession>
<evidence type="ECO:0000256" key="1">
    <source>
        <dbReference type="SAM" id="MobiDB-lite"/>
    </source>
</evidence>
<evidence type="ECO:0000313" key="2">
    <source>
        <dbReference type="EMBL" id="KAJ6392426.1"/>
    </source>
</evidence>
<feature type="compositionally biased region" description="Polar residues" evidence="1">
    <location>
        <begin position="76"/>
        <end position="93"/>
    </location>
</feature>
<dbReference type="Proteomes" id="UP001141253">
    <property type="component" value="Chromosome 2"/>
</dbReference>
<dbReference type="EMBL" id="JAPFFI010000006">
    <property type="protein sequence ID" value="KAJ6392426.1"/>
    <property type="molecule type" value="Genomic_DNA"/>
</dbReference>
<name>A0ABQ9BYX2_9ROSI</name>
<proteinExistence type="predicted"/>
<reference evidence="2" key="2">
    <citation type="journal article" date="2023" name="Int. J. Mol. Sci.">
        <title>De Novo Assembly and Annotation of 11 Diverse Shrub Willow (Salix) Genomes Reveals Novel Gene Organization in Sex-Linked Regions.</title>
        <authorList>
            <person name="Hyden B."/>
            <person name="Feng K."/>
            <person name="Yates T.B."/>
            <person name="Jawdy S."/>
            <person name="Cereghino C."/>
            <person name="Smart L.B."/>
            <person name="Muchero W."/>
        </authorList>
    </citation>
    <scope>NUCLEOTIDE SEQUENCE</scope>
    <source>
        <tissue evidence="2">Shoot tip</tissue>
    </source>
</reference>
<feature type="region of interest" description="Disordered" evidence="1">
    <location>
        <begin position="76"/>
        <end position="95"/>
    </location>
</feature>
<feature type="region of interest" description="Disordered" evidence="1">
    <location>
        <begin position="1"/>
        <end position="61"/>
    </location>
</feature>
<reference evidence="2" key="1">
    <citation type="submission" date="2022-10" db="EMBL/GenBank/DDBJ databases">
        <authorList>
            <person name="Hyden B.L."/>
            <person name="Feng K."/>
            <person name="Yates T."/>
            <person name="Jawdy S."/>
            <person name="Smart L.B."/>
            <person name="Muchero W."/>
        </authorList>
    </citation>
    <scope>NUCLEOTIDE SEQUENCE</scope>
    <source>
        <tissue evidence="2">Shoot tip</tissue>
    </source>
</reference>
<feature type="region of interest" description="Disordered" evidence="1">
    <location>
        <begin position="111"/>
        <end position="204"/>
    </location>
</feature>
<feature type="compositionally biased region" description="Basic and acidic residues" evidence="1">
    <location>
        <begin position="195"/>
        <end position="204"/>
    </location>
</feature>
<feature type="compositionally biased region" description="Low complexity" evidence="1">
    <location>
        <begin position="156"/>
        <end position="176"/>
    </location>
</feature>
<evidence type="ECO:0000313" key="3">
    <source>
        <dbReference type="Proteomes" id="UP001141253"/>
    </source>
</evidence>
<feature type="compositionally biased region" description="Polar residues" evidence="1">
    <location>
        <begin position="131"/>
        <end position="143"/>
    </location>
</feature>
<feature type="compositionally biased region" description="Low complexity" evidence="1">
    <location>
        <begin position="114"/>
        <end position="123"/>
    </location>
</feature>
<comment type="caution">
    <text evidence="2">The sequence shown here is derived from an EMBL/GenBank/DDBJ whole genome shotgun (WGS) entry which is preliminary data.</text>
</comment>
<feature type="compositionally biased region" description="Polar residues" evidence="1">
    <location>
        <begin position="46"/>
        <end position="61"/>
    </location>
</feature>
<keyword evidence="3" id="KW-1185">Reference proteome</keyword>
<feature type="compositionally biased region" description="Polar residues" evidence="1">
    <location>
        <begin position="1"/>
        <end position="11"/>
    </location>
</feature>
<gene>
    <name evidence="2" type="ORF">OIU77_026232</name>
</gene>